<evidence type="ECO:0000259" key="6">
    <source>
        <dbReference type="Pfam" id="PF08242"/>
    </source>
</evidence>
<dbReference type="EC" id="2.1.1.-" evidence="4"/>
<feature type="domain" description="Methyltransferase type 12" evidence="6">
    <location>
        <begin position="91"/>
        <end position="196"/>
    </location>
</feature>
<name>A0A7S0GPY7_9EUKA</name>
<sequence length="280" mass="32273">MDPETLEKTSNKISRDIELLEARPDDERKTRLQEAKETSGDRWDEFYKMHEEKFFKDRKWILKDFPEVDPQDIFWEKSRKDSRNYPNHYVLELGCGVGNTLVPILKGVGCPELQLLGCDVSPTAIENAGKRPEISGDSRVNLFVQDATRELTLPPGPTQGDISVILLIFVLSALGPEEMEATVKSAYQWLRPGGMLVVRDYAHGDLTQVRFKPEKCLAPGLYLRGDGTRACYLTRDKLRELMSHTGFEEMQNKEIKMLRTNRKTRSLMYRVMLQGKYIKR</sequence>
<dbReference type="Gene3D" id="3.40.50.150">
    <property type="entry name" value="Vaccinia Virus protein VP39"/>
    <property type="match status" value="1"/>
</dbReference>
<keyword evidence="2 4" id="KW-0489">Methyltransferase</keyword>
<dbReference type="EMBL" id="HBEM01001173">
    <property type="protein sequence ID" value="CAD8429671.1"/>
    <property type="molecule type" value="Transcribed_RNA"/>
</dbReference>
<protein>
    <recommendedName>
        <fullName evidence="4">tRNA N(3)-methylcytidine methyltransferase</fullName>
        <ecNumber evidence="4">2.1.1.-</ecNumber>
    </recommendedName>
</protein>
<dbReference type="InterPro" id="IPR013217">
    <property type="entry name" value="Methyltransf_12"/>
</dbReference>
<evidence type="ECO:0000256" key="1">
    <source>
        <dbReference type="ARBA" id="ARBA00009725"/>
    </source>
</evidence>
<dbReference type="PIRSF" id="PIRSF037755">
    <property type="entry name" value="Mettl2_prd"/>
    <property type="match status" value="1"/>
</dbReference>
<dbReference type="InterPro" id="IPR026113">
    <property type="entry name" value="METTL2/6/8-like"/>
</dbReference>
<reference evidence="7" key="1">
    <citation type="submission" date="2021-01" db="EMBL/GenBank/DDBJ databases">
        <authorList>
            <person name="Corre E."/>
            <person name="Pelletier E."/>
            <person name="Niang G."/>
            <person name="Scheremetjew M."/>
            <person name="Finn R."/>
            <person name="Kale V."/>
            <person name="Holt S."/>
            <person name="Cochrane G."/>
            <person name="Meng A."/>
            <person name="Brown T."/>
            <person name="Cohen L."/>
        </authorList>
    </citation>
    <scope>NUCLEOTIDE SEQUENCE</scope>
    <source>
        <strain evidence="7">CCMP2058</strain>
    </source>
</reference>
<organism evidence="7">
    <name type="scientific">Amorphochlora amoebiformis</name>
    <dbReference type="NCBI Taxonomy" id="1561963"/>
    <lineage>
        <taxon>Eukaryota</taxon>
        <taxon>Sar</taxon>
        <taxon>Rhizaria</taxon>
        <taxon>Cercozoa</taxon>
        <taxon>Chlorarachniophyceae</taxon>
        <taxon>Amorphochlora</taxon>
    </lineage>
</organism>
<evidence type="ECO:0000256" key="4">
    <source>
        <dbReference type="PIRNR" id="PIRNR037755"/>
    </source>
</evidence>
<dbReference type="SUPFAM" id="SSF53335">
    <property type="entry name" value="S-adenosyl-L-methionine-dependent methyltransferases"/>
    <property type="match status" value="1"/>
</dbReference>
<evidence type="ECO:0000256" key="5">
    <source>
        <dbReference type="SAM" id="MobiDB-lite"/>
    </source>
</evidence>
<evidence type="ECO:0000256" key="2">
    <source>
        <dbReference type="ARBA" id="ARBA00022603"/>
    </source>
</evidence>
<keyword evidence="3 4" id="KW-0808">Transferase</keyword>
<dbReference type="PANTHER" id="PTHR22809:SF5">
    <property type="entry name" value="TRNA N(3)-METHYLCYTIDINE METHYLTRANSFERASE METTL6"/>
    <property type="match status" value="1"/>
</dbReference>
<dbReference type="GO" id="GO:0008173">
    <property type="term" value="F:RNA methyltransferase activity"/>
    <property type="evidence" value="ECO:0007669"/>
    <property type="project" value="UniProtKB-ARBA"/>
</dbReference>
<dbReference type="AlphaFoldDB" id="A0A7S0GPY7"/>
<dbReference type="GO" id="GO:0032259">
    <property type="term" value="P:methylation"/>
    <property type="evidence" value="ECO:0007669"/>
    <property type="project" value="UniProtKB-KW"/>
</dbReference>
<comment type="function">
    <text evidence="4">S-adenosyl-L-methionine-dependent methyltransferase.</text>
</comment>
<accession>A0A7S0GPY7</accession>
<dbReference type="Pfam" id="PF08242">
    <property type="entry name" value="Methyltransf_12"/>
    <property type="match status" value="1"/>
</dbReference>
<dbReference type="GO" id="GO:0008757">
    <property type="term" value="F:S-adenosylmethionine-dependent methyltransferase activity"/>
    <property type="evidence" value="ECO:0007669"/>
    <property type="project" value="UniProtKB-ARBA"/>
</dbReference>
<evidence type="ECO:0000313" key="7">
    <source>
        <dbReference type="EMBL" id="CAD8429671.1"/>
    </source>
</evidence>
<gene>
    <name evidence="7" type="ORF">LAMO00422_LOCUS858</name>
</gene>
<comment type="similarity">
    <text evidence="1 4">Belongs to the methyltransferase superfamily. METL family.</text>
</comment>
<proteinExistence type="inferred from homology"/>
<feature type="region of interest" description="Disordered" evidence="5">
    <location>
        <begin position="1"/>
        <end position="39"/>
    </location>
</feature>
<dbReference type="CDD" id="cd02440">
    <property type="entry name" value="AdoMet_MTases"/>
    <property type="match status" value="1"/>
</dbReference>
<dbReference type="PANTHER" id="PTHR22809">
    <property type="entry name" value="METHYLTRANSFERASE-RELATED"/>
    <property type="match status" value="1"/>
</dbReference>
<evidence type="ECO:0000256" key="3">
    <source>
        <dbReference type="ARBA" id="ARBA00022679"/>
    </source>
</evidence>
<dbReference type="InterPro" id="IPR029063">
    <property type="entry name" value="SAM-dependent_MTases_sf"/>
</dbReference>